<keyword evidence="4" id="KW-1185">Reference proteome</keyword>
<dbReference type="Pfam" id="PF00892">
    <property type="entry name" value="EamA"/>
    <property type="match status" value="1"/>
</dbReference>
<keyword evidence="1" id="KW-0472">Membrane</keyword>
<dbReference type="AlphaFoldDB" id="A0A371X8F5"/>
<dbReference type="InterPro" id="IPR037185">
    <property type="entry name" value="EmrE-like"/>
</dbReference>
<accession>A0A371X8F5</accession>
<protein>
    <submittedName>
        <fullName evidence="3">DMT family transporter</fullName>
    </submittedName>
</protein>
<feature type="transmembrane region" description="Helical" evidence="1">
    <location>
        <begin position="6"/>
        <end position="25"/>
    </location>
</feature>
<sequence>MSESDYWSVLLLRGVLISGAAVAYWAFRRFVLGRDTKLIDGRKGLLVTLLFAIGVTSFIYSIFNTDAANTVFILAFNSVFAALLSWAIYGERPSRTTLLVIPATILGVVLIIGSGLGAGNWKGDLAALVAAFFIAFALVVSRSSRRDMRYAAALGSIGPAVIALPIVAGTGLQSEAPIWLVVNGALVIPVALICLAAAPMFVAAPIVAFGYLLETVFTPVWVWLIFGERPTTAALLGGLVILAALGVQAFDETGGRRRRARQPAERV</sequence>
<feature type="transmembrane region" description="Helical" evidence="1">
    <location>
        <begin position="150"/>
        <end position="172"/>
    </location>
</feature>
<dbReference type="GO" id="GO:0016020">
    <property type="term" value="C:membrane"/>
    <property type="evidence" value="ECO:0007669"/>
    <property type="project" value="InterPro"/>
</dbReference>
<keyword evidence="1" id="KW-1133">Transmembrane helix</keyword>
<feature type="domain" description="EamA" evidence="2">
    <location>
        <begin position="23"/>
        <end position="112"/>
    </location>
</feature>
<evidence type="ECO:0000259" key="2">
    <source>
        <dbReference type="Pfam" id="PF00892"/>
    </source>
</evidence>
<reference evidence="3 4" key="1">
    <citation type="submission" date="2018-08" db="EMBL/GenBank/DDBJ databases">
        <title>Fulvimarina sp. 85, whole genome shotgun sequence.</title>
        <authorList>
            <person name="Tuo L."/>
        </authorList>
    </citation>
    <scope>NUCLEOTIDE SEQUENCE [LARGE SCALE GENOMIC DNA]</scope>
    <source>
        <strain evidence="3 4">85</strain>
    </source>
</reference>
<dbReference type="PANTHER" id="PTHR22911">
    <property type="entry name" value="ACYL-MALONYL CONDENSING ENZYME-RELATED"/>
    <property type="match status" value="1"/>
</dbReference>
<evidence type="ECO:0000256" key="1">
    <source>
        <dbReference type="SAM" id="Phobius"/>
    </source>
</evidence>
<dbReference type="EMBL" id="QURL01000002">
    <property type="protein sequence ID" value="RFC65498.1"/>
    <property type="molecule type" value="Genomic_DNA"/>
</dbReference>
<feature type="transmembrane region" description="Helical" evidence="1">
    <location>
        <begin position="205"/>
        <end position="226"/>
    </location>
</feature>
<feature type="transmembrane region" description="Helical" evidence="1">
    <location>
        <begin position="45"/>
        <end position="63"/>
    </location>
</feature>
<dbReference type="SUPFAM" id="SSF103481">
    <property type="entry name" value="Multidrug resistance efflux transporter EmrE"/>
    <property type="match status" value="2"/>
</dbReference>
<comment type="caution">
    <text evidence="3">The sequence shown here is derived from an EMBL/GenBank/DDBJ whole genome shotgun (WGS) entry which is preliminary data.</text>
</comment>
<feature type="transmembrane region" description="Helical" evidence="1">
    <location>
        <begin position="178"/>
        <end position="198"/>
    </location>
</feature>
<name>A0A371X8F5_9HYPH</name>
<keyword evidence="1" id="KW-0812">Transmembrane</keyword>
<organism evidence="3 4">
    <name type="scientific">Fulvimarina endophytica</name>
    <dbReference type="NCBI Taxonomy" id="2293836"/>
    <lineage>
        <taxon>Bacteria</taxon>
        <taxon>Pseudomonadati</taxon>
        <taxon>Pseudomonadota</taxon>
        <taxon>Alphaproteobacteria</taxon>
        <taxon>Hyphomicrobiales</taxon>
        <taxon>Aurantimonadaceae</taxon>
        <taxon>Fulvimarina</taxon>
    </lineage>
</organism>
<evidence type="ECO:0000313" key="4">
    <source>
        <dbReference type="Proteomes" id="UP000264310"/>
    </source>
</evidence>
<feature type="transmembrane region" description="Helical" evidence="1">
    <location>
        <begin position="96"/>
        <end position="119"/>
    </location>
</feature>
<feature type="transmembrane region" description="Helical" evidence="1">
    <location>
        <begin position="69"/>
        <end position="89"/>
    </location>
</feature>
<dbReference type="InterPro" id="IPR000620">
    <property type="entry name" value="EamA_dom"/>
</dbReference>
<evidence type="ECO:0000313" key="3">
    <source>
        <dbReference type="EMBL" id="RFC65498.1"/>
    </source>
</evidence>
<feature type="transmembrane region" description="Helical" evidence="1">
    <location>
        <begin position="232"/>
        <end position="250"/>
    </location>
</feature>
<proteinExistence type="predicted"/>
<dbReference type="OrthoDB" id="9810239at2"/>
<dbReference type="Proteomes" id="UP000264310">
    <property type="component" value="Unassembled WGS sequence"/>
</dbReference>
<gene>
    <name evidence="3" type="ORF">DYI37_04505</name>
</gene>
<feature type="transmembrane region" description="Helical" evidence="1">
    <location>
        <begin position="125"/>
        <end position="143"/>
    </location>
</feature>